<evidence type="ECO:0000313" key="2">
    <source>
        <dbReference type="EMBL" id="RXN11244.1"/>
    </source>
</evidence>
<dbReference type="STRING" id="84645.A0A498LWM5"/>
<feature type="compositionally biased region" description="Low complexity" evidence="1">
    <location>
        <begin position="133"/>
        <end position="147"/>
    </location>
</feature>
<protein>
    <submittedName>
        <fullName evidence="2">Kinesin KIF3B</fullName>
    </submittedName>
</protein>
<dbReference type="Proteomes" id="UP000290572">
    <property type="component" value="Unassembled WGS sequence"/>
</dbReference>
<feature type="compositionally biased region" description="Polar residues" evidence="1">
    <location>
        <begin position="160"/>
        <end position="169"/>
    </location>
</feature>
<keyword evidence="3" id="KW-1185">Reference proteome</keyword>
<proteinExistence type="predicted"/>
<dbReference type="AlphaFoldDB" id="A0A498LWM5"/>
<evidence type="ECO:0000313" key="3">
    <source>
        <dbReference type="Proteomes" id="UP000290572"/>
    </source>
</evidence>
<sequence length="188" mass="20699">MIGLDRHLIIENFIPLEEKNKIVTRATFDEEDDLWKITPITRIQNDQQMMKRPVSAVGYRRPLSQHARMAMLMRPDVRYKAENILLLELDLPTRTTKDYEGPVIAPKVAAALEDALREEDEIQVDASGLRASLGSSPGLSASAAGFSKKPKSGRPKTGKKVSTPTSAHSPLSGLGSPLYPQSRGLVPK</sequence>
<organism evidence="2 3">
    <name type="scientific">Labeo rohita</name>
    <name type="common">Indian major carp</name>
    <name type="synonym">Cyprinus rohita</name>
    <dbReference type="NCBI Taxonomy" id="84645"/>
    <lineage>
        <taxon>Eukaryota</taxon>
        <taxon>Metazoa</taxon>
        <taxon>Chordata</taxon>
        <taxon>Craniata</taxon>
        <taxon>Vertebrata</taxon>
        <taxon>Euteleostomi</taxon>
        <taxon>Actinopterygii</taxon>
        <taxon>Neopterygii</taxon>
        <taxon>Teleostei</taxon>
        <taxon>Ostariophysi</taxon>
        <taxon>Cypriniformes</taxon>
        <taxon>Cyprinidae</taxon>
        <taxon>Labeoninae</taxon>
        <taxon>Labeonini</taxon>
        <taxon>Labeo</taxon>
    </lineage>
</organism>
<gene>
    <name evidence="2" type="ORF">ROHU_030190</name>
</gene>
<comment type="caution">
    <text evidence="2">The sequence shown here is derived from an EMBL/GenBank/DDBJ whole genome shotgun (WGS) entry which is preliminary data.</text>
</comment>
<feature type="compositionally biased region" description="Basic residues" evidence="1">
    <location>
        <begin position="148"/>
        <end position="159"/>
    </location>
</feature>
<evidence type="ECO:0000256" key="1">
    <source>
        <dbReference type="SAM" id="MobiDB-lite"/>
    </source>
</evidence>
<feature type="region of interest" description="Disordered" evidence="1">
    <location>
        <begin position="133"/>
        <end position="188"/>
    </location>
</feature>
<dbReference type="EMBL" id="QBIY01013150">
    <property type="protein sequence ID" value="RXN11244.1"/>
    <property type="molecule type" value="Genomic_DNA"/>
</dbReference>
<accession>A0A498LWM5</accession>
<name>A0A498LWM5_LABRO</name>
<reference evidence="2 3" key="1">
    <citation type="submission" date="2018-03" db="EMBL/GenBank/DDBJ databases">
        <title>Draft genome sequence of Rohu Carp (Labeo rohita).</title>
        <authorList>
            <person name="Das P."/>
            <person name="Kushwaha B."/>
            <person name="Joshi C.G."/>
            <person name="Kumar D."/>
            <person name="Nagpure N.S."/>
            <person name="Sahoo L."/>
            <person name="Das S.P."/>
            <person name="Bit A."/>
            <person name="Patnaik S."/>
            <person name="Meher P.K."/>
            <person name="Jayasankar P."/>
            <person name="Koringa P.G."/>
            <person name="Patel N.V."/>
            <person name="Hinsu A.T."/>
            <person name="Kumar R."/>
            <person name="Pandey M."/>
            <person name="Agarwal S."/>
            <person name="Srivastava S."/>
            <person name="Singh M."/>
            <person name="Iquebal M.A."/>
            <person name="Jaiswal S."/>
            <person name="Angadi U.B."/>
            <person name="Kumar N."/>
            <person name="Raza M."/>
            <person name="Shah T.M."/>
            <person name="Rai A."/>
            <person name="Jena J.K."/>
        </authorList>
    </citation>
    <scope>NUCLEOTIDE SEQUENCE [LARGE SCALE GENOMIC DNA]</scope>
    <source>
        <strain evidence="2">DASCIFA01</strain>
        <tissue evidence="2">Testis</tissue>
    </source>
</reference>